<comment type="caution">
    <text evidence="4">The sequence shown here is derived from an EMBL/GenBank/DDBJ whole genome shotgun (WGS) entry which is preliminary data.</text>
</comment>
<dbReference type="SUPFAM" id="SSF50129">
    <property type="entry name" value="GroES-like"/>
    <property type="match status" value="1"/>
</dbReference>
<feature type="domain" description="Enoyl reductase (ER)" evidence="3">
    <location>
        <begin position="9"/>
        <end position="357"/>
    </location>
</feature>
<evidence type="ECO:0000313" key="4">
    <source>
        <dbReference type="EMBL" id="CAK7211496.1"/>
    </source>
</evidence>
<dbReference type="PANTHER" id="PTHR45348:SF5">
    <property type="entry name" value="OXIDOREDUCTASE, PUTATIVE (AFU_ORTHOLOGUE AFUA_8G01420)-RELATED"/>
    <property type="match status" value="1"/>
</dbReference>
<dbReference type="InterPro" id="IPR011032">
    <property type="entry name" value="GroES-like_sf"/>
</dbReference>
<dbReference type="InterPro" id="IPR020843">
    <property type="entry name" value="ER"/>
</dbReference>
<dbReference type="InterPro" id="IPR013154">
    <property type="entry name" value="ADH-like_N"/>
</dbReference>
<comment type="similarity">
    <text evidence="1">Belongs to the zinc-containing alcohol dehydrogenase family.</text>
</comment>
<evidence type="ECO:0000259" key="3">
    <source>
        <dbReference type="SMART" id="SM00829"/>
    </source>
</evidence>
<keyword evidence="2" id="KW-0560">Oxidoreductase</keyword>
<reference evidence="4 5" key="1">
    <citation type="submission" date="2024-01" db="EMBL/GenBank/DDBJ databases">
        <authorList>
            <person name="Allen C."/>
            <person name="Tagirdzhanova G."/>
        </authorList>
    </citation>
    <scope>NUCLEOTIDE SEQUENCE [LARGE SCALE GENOMIC DNA]</scope>
</reference>
<dbReference type="SMART" id="SM00829">
    <property type="entry name" value="PKS_ER"/>
    <property type="match status" value="1"/>
</dbReference>
<organism evidence="4 5">
    <name type="scientific">Sporothrix curviconia</name>
    <dbReference type="NCBI Taxonomy" id="1260050"/>
    <lineage>
        <taxon>Eukaryota</taxon>
        <taxon>Fungi</taxon>
        <taxon>Dikarya</taxon>
        <taxon>Ascomycota</taxon>
        <taxon>Pezizomycotina</taxon>
        <taxon>Sordariomycetes</taxon>
        <taxon>Sordariomycetidae</taxon>
        <taxon>Ophiostomatales</taxon>
        <taxon>Ophiostomataceae</taxon>
        <taxon>Sporothrix</taxon>
    </lineage>
</organism>
<dbReference type="SUPFAM" id="SSF51735">
    <property type="entry name" value="NAD(P)-binding Rossmann-fold domains"/>
    <property type="match status" value="1"/>
</dbReference>
<evidence type="ECO:0000313" key="5">
    <source>
        <dbReference type="Proteomes" id="UP001642405"/>
    </source>
</evidence>
<evidence type="ECO:0000256" key="1">
    <source>
        <dbReference type="ARBA" id="ARBA00008072"/>
    </source>
</evidence>
<dbReference type="InterPro" id="IPR036291">
    <property type="entry name" value="NAD(P)-bd_dom_sf"/>
</dbReference>
<sequence length="369" mass="39985">MKEAIVDKGLIVEIIDSPIPEPGPDEVLIKIAVTGTNPKDWKRPENDNWRGNQGDDMAGVVTKVGSSVFEFRPGDRVAAFHRLMTPHGSYAEYGIAPQHTTFHLPANVSFEEAATIPLATVTSVFALYKNLQLPDPWQPRLDSDPPLPLVIYGASTAIGAFAVQLARQSNIHPIIGIAGASKDLVLDLLGDGVEKYGDAYVDYRGKSEAELIASVKAAVAAAATAEHYPSYKDKPEALQITRAYDPMSYEGGYITLAKILQGPDARLATVAPRFTYKELEGRAEPLHLGKTFAGIAHGDVAADRDLPYVYLRYVARGLQEGWFRGHPYEVVPGGLNGIKQALEDLKAGKAHGVKYVLRIAETEGVSEEA</sequence>
<name>A0ABP0AW51_9PEZI</name>
<proteinExistence type="inferred from homology"/>
<dbReference type="EMBL" id="CAWUHB010000004">
    <property type="protein sequence ID" value="CAK7211496.1"/>
    <property type="molecule type" value="Genomic_DNA"/>
</dbReference>
<dbReference type="CDD" id="cd08249">
    <property type="entry name" value="enoyl_reductase_like"/>
    <property type="match status" value="1"/>
</dbReference>
<evidence type="ECO:0000256" key="2">
    <source>
        <dbReference type="ARBA" id="ARBA00023002"/>
    </source>
</evidence>
<keyword evidence="5" id="KW-1185">Reference proteome</keyword>
<accession>A0ABP0AW51</accession>
<dbReference type="Gene3D" id="3.90.180.10">
    <property type="entry name" value="Medium-chain alcohol dehydrogenases, catalytic domain"/>
    <property type="match status" value="1"/>
</dbReference>
<dbReference type="InterPro" id="IPR047122">
    <property type="entry name" value="Trans-enoyl_RdTase-like"/>
</dbReference>
<dbReference type="Proteomes" id="UP001642405">
    <property type="component" value="Unassembled WGS sequence"/>
</dbReference>
<gene>
    <name evidence="4" type="ORF">SCUCBS95973_001135</name>
</gene>
<dbReference type="Gene3D" id="3.40.50.720">
    <property type="entry name" value="NAD(P)-binding Rossmann-like Domain"/>
    <property type="match status" value="1"/>
</dbReference>
<dbReference type="PANTHER" id="PTHR45348">
    <property type="entry name" value="HYPOTHETICAL OXIDOREDUCTASE (EUROFUNG)"/>
    <property type="match status" value="1"/>
</dbReference>
<protein>
    <recommendedName>
        <fullName evidence="3">Enoyl reductase (ER) domain-containing protein</fullName>
    </recommendedName>
</protein>
<dbReference type="Pfam" id="PF08240">
    <property type="entry name" value="ADH_N"/>
    <property type="match status" value="1"/>
</dbReference>